<dbReference type="PANTHER" id="PTHR47965">
    <property type="entry name" value="ASPARTYL PROTEASE-RELATED"/>
    <property type="match status" value="1"/>
</dbReference>
<dbReference type="EMBL" id="JAYDYQ010002534">
    <property type="protein sequence ID" value="KAK4482262.1"/>
    <property type="molecule type" value="Genomic_DNA"/>
</dbReference>
<dbReference type="Pfam" id="PF14541">
    <property type="entry name" value="TAXi_C"/>
    <property type="match status" value="1"/>
</dbReference>
<dbReference type="InterPro" id="IPR033868">
    <property type="entry name" value="Xylanase_inhibitor_I-like"/>
</dbReference>
<feature type="chain" id="PRO_5047129474" description="Peptidase A1 domain-containing protein" evidence="3">
    <location>
        <begin position="23"/>
        <end position="431"/>
    </location>
</feature>
<dbReference type="Gene3D" id="2.40.70.10">
    <property type="entry name" value="Acid Proteases"/>
    <property type="match status" value="2"/>
</dbReference>
<evidence type="ECO:0000256" key="2">
    <source>
        <dbReference type="ARBA" id="ARBA00022729"/>
    </source>
</evidence>
<proteinExistence type="inferred from homology"/>
<keyword evidence="2 3" id="KW-0732">Signal</keyword>
<sequence length="431" mass="46833">MSIKSSLFFFFLVPLLFESSFPAFLAPITKDLAKTKYSLSIYLRTPPQPTNLLLDLGASFTLLDCSSNYTSSTYRTIPCGSSLCNSLGSSCTLCSGSSGPGCSNNSCALLLGKSPKLITGEAGFDSLYLHVTNGRNPGRLEVIPEFMFSCTKKSLLKGLVKGASGLTGFGRSTLSLPAQVSNFSSENSIFTLCLSGSPSAPGVAFFGIDGPYNFHPEIDLSKHFNYTPLMLNRVGSRTISYTDSSNEYFIGLTSIKVNGKAIEFDRTLLSTRKNGFGGTKLSTITPYTVLQTTIFNALSVAFVNELARFNLTVTMPVKPYKVCYEAKDILSTHVGPSVPTIDLVLHDEDVVWRIFGSNSMVRVFRDGGDHLWCLGFLDGGLKPKTSIVIGGHQMEDNLLQFDLESKRLGFTSSVLVHGTMCANFNFTMQDQ</sequence>
<evidence type="ECO:0000313" key="5">
    <source>
        <dbReference type="EMBL" id="KAK4482262.1"/>
    </source>
</evidence>
<dbReference type="Proteomes" id="UP001291926">
    <property type="component" value="Unassembled WGS sequence"/>
</dbReference>
<evidence type="ECO:0000256" key="3">
    <source>
        <dbReference type="SAM" id="SignalP"/>
    </source>
</evidence>
<dbReference type="InterPro" id="IPR033121">
    <property type="entry name" value="PEPTIDASE_A1"/>
</dbReference>
<dbReference type="Pfam" id="PF14543">
    <property type="entry name" value="TAXi_N"/>
    <property type="match status" value="1"/>
</dbReference>
<organism evidence="5 6">
    <name type="scientific">Penstemon davidsonii</name>
    <dbReference type="NCBI Taxonomy" id="160366"/>
    <lineage>
        <taxon>Eukaryota</taxon>
        <taxon>Viridiplantae</taxon>
        <taxon>Streptophyta</taxon>
        <taxon>Embryophyta</taxon>
        <taxon>Tracheophyta</taxon>
        <taxon>Spermatophyta</taxon>
        <taxon>Magnoliopsida</taxon>
        <taxon>eudicotyledons</taxon>
        <taxon>Gunneridae</taxon>
        <taxon>Pentapetalae</taxon>
        <taxon>asterids</taxon>
        <taxon>lamiids</taxon>
        <taxon>Lamiales</taxon>
        <taxon>Plantaginaceae</taxon>
        <taxon>Cheloneae</taxon>
        <taxon>Penstemon</taxon>
    </lineage>
</organism>
<dbReference type="InterPro" id="IPR021109">
    <property type="entry name" value="Peptidase_aspartic_dom_sf"/>
</dbReference>
<protein>
    <recommendedName>
        <fullName evidence="4">Peptidase A1 domain-containing protein</fullName>
    </recommendedName>
</protein>
<feature type="signal peptide" evidence="3">
    <location>
        <begin position="1"/>
        <end position="22"/>
    </location>
</feature>
<name>A0ABR0CYZ0_9LAMI</name>
<keyword evidence="6" id="KW-1185">Reference proteome</keyword>
<evidence type="ECO:0000256" key="1">
    <source>
        <dbReference type="ARBA" id="ARBA00007447"/>
    </source>
</evidence>
<comment type="similarity">
    <text evidence="1">Belongs to the peptidase A1 family.</text>
</comment>
<feature type="domain" description="Peptidase A1" evidence="4">
    <location>
        <begin position="37"/>
        <end position="411"/>
    </location>
</feature>
<dbReference type="PANTHER" id="PTHR47965:SF6">
    <property type="entry name" value="ASPARTIC PROTEINASE GIP1-RELATED"/>
    <property type="match status" value="1"/>
</dbReference>
<reference evidence="5 6" key="1">
    <citation type="journal article" date="2023" name="bioRxiv">
        <title>Genome report: Whole genome sequence and annotation of Penstemon davidsonii.</title>
        <authorList>
            <person name="Ostevik K.L."/>
            <person name="Alabady M."/>
            <person name="Zhang M."/>
            <person name="Rausher M.D."/>
        </authorList>
    </citation>
    <scope>NUCLEOTIDE SEQUENCE [LARGE SCALE GENOMIC DNA]</scope>
    <source>
        <strain evidence="5">DNT005</strain>
        <tissue evidence="5">Whole leaf</tissue>
    </source>
</reference>
<dbReference type="InterPro" id="IPR032861">
    <property type="entry name" value="TAXi_N"/>
</dbReference>
<dbReference type="InterPro" id="IPR001461">
    <property type="entry name" value="Aspartic_peptidase_A1"/>
</dbReference>
<gene>
    <name evidence="5" type="ORF">RD792_009413</name>
</gene>
<dbReference type="PROSITE" id="PS51767">
    <property type="entry name" value="PEPTIDASE_A1"/>
    <property type="match status" value="1"/>
</dbReference>
<dbReference type="CDD" id="cd05489">
    <property type="entry name" value="xylanase_inhibitor_I_like"/>
    <property type="match status" value="1"/>
</dbReference>
<comment type="caution">
    <text evidence="5">The sequence shown here is derived from an EMBL/GenBank/DDBJ whole genome shotgun (WGS) entry which is preliminary data.</text>
</comment>
<dbReference type="InterPro" id="IPR032799">
    <property type="entry name" value="TAXi_C"/>
</dbReference>
<accession>A0ABR0CYZ0</accession>
<dbReference type="SUPFAM" id="SSF50630">
    <property type="entry name" value="Acid proteases"/>
    <property type="match status" value="1"/>
</dbReference>
<evidence type="ECO:0000313" key="6">
    <source>
        <dbReference type="Proteomes" id="UP001291926"/>
    </source>
</evidence>
<evidence type="ECO:0000259" key="4">
    <source>
        <dbReference type="PROSITE" id="PS51767"/>
    </source>
</evidence>